<reference evidence="2 3" key="1">
    <citation type="journal article" date="2024" name="Chem. Sci.">
        <title>Discovery of megapolipeptins by genome mining of a Burkholderiales bacteria collection.</title>
        <authorList>
            <person name="Paulo B.S."/>
            <person name="Recchia M.J.J."/>
            <person name="Lee S."/>
            <person name="Fergusson C.H."/>
            <person name="Romanowski S.B."/>
            <person name="Hernandez A."/>
            <person name="Krull N."/>
            <person name="Liu D.Y."/>
            <person name="Cavanagh H."/>
            <person name="Bos A."/>
            <person name="Gray C.A."/>
            <person name="Murphy B.T."/>
            <person name="Linington R.G."/>
            <person name="Eustaquio A.S."/>
        </authorList>
    </citation>
    <scope>NUCLEOTIDE SEQUENCE [LARGE SCALE GENOMIC DNA]</scope>
    <source>
        <strain evidence="2 3">RL21-008-BIB-A</strain>
    </source>
</reference>
<protein>
    <submittedName>
        <fullName evidence="2">Uncharacterized protein</fullName>
    </submittedName>
</protein>
<evidence type="ECO:0000256" key="1">
    <source>
        <dbReference type="SAM" id="MobiDB-lite"/>
    </source>
</evidence>
<comment type="caution">
    <text evidence="2">The sequence shown here is derived from an EMBL/GenBank/DDBJ whole genome shotgun (WGS) entry which is preliminary data.</text>
</comment>
<name>A0ABW9AA90_9BURK</name>
<organism evidence="2 3">
    <name type="scientific">Herbaspirillum lusitanum</name>
    <dbReference type="NCBI Taxonomy" id="213312"/>
    <lineage>
        <taxon>Bacteria</taxon>
        <taxon>Pseudomonadati</taxon>
        <taxon>Pseudomonadota</taxon>
        <taxon>Betaproteobacteria</taxon>
        <taxon>Burkholderiales</taxon>
        <taxon>Oxalobacteraceae</taxon>
        <taxon>Herbaspirillum</taxon>
    </lineage>
</organism>
<proteinExistence type="predicted"/>
<keyword evidence="3" id="KW-1185">Reference proteome</keyword>
<sequence length="93" mass="10211">MAKGFAGATSISFRGILSFCHLHLSRTERVLRAPVCARSGLIARGRLRTKRSIKRAVSDKASKTGSQNNRKKAAAGQQEQFRAQERRAGWNAA</sequence>
<dbReference type="Proteomes" id="UP001629246">
    <property type="component" value="Unassembled WGS sequence"/>
</dbReference>
<accession>A0ABW9AA90</accession>
<feature type="compositionally biased region" description="Basic and acidic residues" evidence="1">
    <location>
        <begin position="82"/>
        <end position="93"/>
    </location>
</feature>
<dbReference type="RefSeq" id="WP_408157743.1">
    <property type="nucleotide sequence ID" value="NZ_JAQQFM010000004.1"/>
</dbReference>
<evidence type="ECO:0000313" key="3">
    <source>
        <dbReference type="Proteomes" id="UP001629246"/>
    </source>
</evidence>
<gene>
    <name evidence="2" type="ORF">PQR62_10950</name>
</gene>
<feature type="region of interest" description="Disordered" evidence="1">
    <location>
        <begin position="52"/>
        <end position="93"/>
    </location>
</feature>
<evidence type="ECO:0000313" key="2">
    <source>
        <dbReference type="EMBL" id="MFL9924785.1"/>
    </source>
</evidence>
<dbReference type="EMBL" id="JAQQFM010000004">
    <property type="protein sequence ID" value="MFL9924785.1"/>
    <property type="molecule type" value="Genomic_DNA"/>
</dbReference>